<dbReference type="PANTHER" id="PTHR33164:SF57">
    <property type="entry name" value="MARR-FAMILY TRANSCRIPTIONAL REGULATOR"/>
    <property type="match status" value="1"/>
</dbReference>
<reference evidence="2" key="1">
    <citation type="submission" date="2022-10" db="EMBL/GenBank/DDBJ databases">
        <title>The complete genomes of actinobacterial strains from the NBC collection.</title>
        <authorList>
            <person name="Joergensen T.S."/>
            <person name="Alvarez Arevalo M."/>
            <person name="Sterndorff E.B."/>
            <person name="Faurdal D."/>
            <person name="Vuksanovic O."/>
            <person name="Mourched A.-S."/>
            <person name="Charusanti P."/>
            <person name="Shaw S."/>
            <person name="Blin K."/>
            <person name="Weber T."/>
        </authorList>
    </citation>
    <scope>NUCLEOTIDE SEQUENCE</scope>
    <source>
        <strain evidence="2">NBC_01482</strain>
    </source>
</reference>
<dbReference type="InterPro" id="IPR036390">
    <property type="entry name" value="WH_DNA-bd_sf"/>
</dbReference>
<name>A0ABZ1YTC4_9NOCA</name>
<evidence type="ECO:0000259" key="1">
    <source>
        <dbReference type="PROSITE" id="PS50995"/>
    </source>
</evidence>
<dbReference type="RefSeq" id="WP_327099539.1">
    <property type="nucleotide sequence ID" value="NZ_CP109149.1"/>
</dbReference>
<feature type="domain" description="HTH marR-type" evidence="1">
    <location>
        <begin position="15"/>
        <end position="155"/>
    </location>
</feature>
<proteinExistence type="predicted"/>
<organism evidence="2 3">
    <name type="scientific">Nocardia vinacea</name>
    <dbReference type="NCBI Taxonomy" id="96468"/>
    <lineage>
        <taxon>Bacteria</taxon>
        <taxon>Bacillati</taxon>
        <taxon>Actinomycetota</taxon>
        <taxon>Actinomycetes</taxon>
        <taxon>Mycobacteriales</taxon>
        <taxon>Nocardiaceae</taxon>
        <taxon>Nocardia</taxon>
    </lineage>
</organism>
<accession>A0ABZ1YTC4</accession>
<dbReference type="SUPFAM" id="SSF46785">
    <property type="entry name" value="Winged helix' DNA-binding domain"/>
    <property type="match status" value="1"/>
</dbReference>
<gene>
    <name evidence="2" type="ORF">OG563_45715</name>
</gene>
<dbReference type="InterPro" id="IPR000835">
    <property type="entry name" value="HTH_MarR-typ"/>
</dbReference>
<dbReference type="InterPro" id="IPR036388">
    <property type="entry name" value="WH-like_DNA-bd_sf"/>
</dbReference>
<dbReference type="PROSITE" id="PS50995">
    <property type="entry name" value="HTH_MARR_2"/>
    <property type="match status" value="1"/>
</dbReference>
<protein>
    <submittedName>
        <fullName evidence="2">MarR family winged helix-turn-helix transcriptional regulator</fullName>
    </submittedName>
</protein>
<evidence type="ECO:0000313" key="2">
    <source>
        <dbReference type="EMBL" id="WUV46278.1"/>
    </source>
</evidence>
<dbReference type="PANTHER" id="PTHR33164">
    <property type="entry name" value="TRANSCRIPTIONAL REGULATOR, MARR FAMILY"/>
    <property type="match status" value="1"/>
</dbReference>
<dbReference type="EMBL" id="CP109441">
    <property type="protein sequence ID" value="WUV46278.1"/>
    <property type="molecule type" value="Genomic_DNA"/>
</dbReference>
<dbReference type="SMART" id="SM00347">
    <property type="entry name" value="HTH_MARR"/>
    <property type="match status" value="1"/>
</dbReference>
<dbReference type="Pfam" id="PF12802">
    <property type="entry name" value="MarR_2"/>
    <property type="match status" value="1"/>
</dbReference>
<dbReference type="Gene3D" id="1.10.10.10">
    <property type="entry name" value="Winged helix-like DNA-binding domain superfamily/Winged helix DNA-binding domain"/>
    <property type="match status" value="1"/>
</dbReference>
<evidence type="ECO:0000313" key="3">
    <source>
        <dbReference type="Proteomes" id="UP001432062"/>
    </source>
</evidence>
<sequence>MNVSAARNSETADGGPALFRLVRFWSRRWINQALTDTAAAPDHDLRQVQHIQVVEAVTAGLRISDEATVSTVADQLGLDHSGASRMVRDAVAAGYLTRVDSAHDRRRVVLKLTGNGRDLLAGSRDWQRRCFDQLTASWHERDRRQFAAYLQRLADETTTHP</sequence>
<keyword evidence="3" id="KW-1185">Reference proteome</keyword>
<dbReference type="Proteomes" id="UP001432062">
    <property type="component" value="Chromosome"/>
</dbReference>
<dbReference type="InterPro" id="IPR039422">
    <property type="entry name" value="MarR/SlyA-like"/>
</dbReference>